<proteinExistence type="predicted"/>
<reference evidence="1" key="1">
    <citation type="submission" date="2022-08" db="EMBL/GenBank/DDBJ databases">
        <title>Genome Sequence of Fusarium decemcellulare.</title>
        <authorList>
            <person name="Buettner E."/>
        </authorList>
    </citation>
    <scope>NUCLEOTIDE SEQUENCE</scope>
    <source>
        <strain evidence="1">Babe19</strain>
    </source>
</reference>
<accession>A0ACC1SWS2</accession>
<dbReference type="EMBL" id="JANRMS010000063">
    <property type="protein sequence ID" value="KAJ3547917.1"/>
    <property type="molecule type" value="Genomic_DNA"/>
</dbReference>
<keyword evidence="2" id="KW-1185">Reference proteome</keyword>
<organism evidence="1 2">
    <name type="scientific">Fusarium decemcellulare</name>
    <dbReference type="NCBI Taxonomy" id="57161"/>
    <lineage>
        <taxon>Eukaryota</taxon>
        <taxon>Fungi</taxon>
        <taxon>Dikarya</taxon>
        <taxon>Ascomycota</taxon>
        <taxon>Pezizomycotina</taxon>
        <taxon>Sordariomycetes</taxon>
        <taxon>Hypocreomycetidae</taxon>
        <taxon>Hypocreales</taxon>
        <taxon>Nectriaceae</taxon>
        <taxon>Fusarium</taxon>
        <taxon>Fusarium decemcellulare species complex</taxon>
    </lineage>
</organism>
<evidence type="ECO:0000313" key="1">
    <source>
        <dbReference type="EMBL" id="KAJ3547917.1"/>
    </source>
</evidence>
<comment type="caution">
    <text evidence="1">The sequence shown here is derived from an EMBL/GenBank/DDBJ whole genome shotgun (WGS) entry which is preliminary data.</text>
</comment>
<dbReference type="Proteomes" id="UP001148629">
    <property type="component" value="Unassembled WGS sequence"/>
</dbReference>
<name>A0ACC1SWS2_9HYPO</name>
<gene>
    <name evidence="1" type="ORF">NM208_g1267</name>
</gene>
<protein>
    <submittedName>
        <fullName evidence="1">Uncharacterized protein</fullName>
    </submittedName>
</protein>
<sequence length="232" mass="26079">MTSPKLDGSDFIAFGKDVANNVREVVEKSASVKRVVYVSSQGARYAEGVGKVRTNYNCERILESLACDVIFVRNCFFMENWSSAIETIKSENPYFYSTIAPLDYSLPTVSTRDIGKTCATVALRARITLERSPYILCLHGPRNFSVRDVHEAFEKVPGKKIQVRLIEKEGLRQFFEHSLLPANLVDDFVEMTQIFLPGSLLEEEMNDLSNAVRGEDTLVGAFSRMWSASKSI</sequence>
<evidence type="ECO:0000313" key="2">
    <source>
        <dbReference type="Proteomes" id="UP001148629"/>
    </source>
</evidence>